<dbReference type="GO" id="GO:0008173">
    <property type="term" value="F:RNA methyltransferase activity"/>
    <property type="evidence" value="ECO:0007669"/>
    <property type="project" value="InterPro"/>
</dbReference>
<feature type="domain" description="Methyltransferase" evidence="7">
    <location>
        <begin position="388"/>
        <end position="455"/>
    </location>
</feature>
<keyword evidence="2 4" id="KW-0808">Transferase</keyword>
<dbReference type="PROSITE" id="PS51687">
    <property type="entry name" value="SAM_MT_RNA_M5U"/>
    <property type="match status" value="1"/>
</dbReference>
<dbReference type="PROSITE" id="PS01230">
    <property type="entry name" value="TRMA_1"/>
    <property type="match status" value="1"/>
</dbReference>
<dbReference type="EMBL" id="MLAK01000886">
    <property type="protein sequence ID" value="OHT01989.1"/>
    <property type="molecule type" value="Genomic_DNA"/>
</dbReference>
<protein>
    <submittedName>
        <fullName evidence="8">tRNA (Uracil(54)-C(5))-methyltransferase like protein</fullName>
    </submittedName>
</protein>
<evidence type="ECO:0000259" key="7">
    <source>
        <dbReference type="Pfam" id="PF13847"/>
    </source>
</evidence>
<evidence type="ECO:0000256" key="5">
    <source>
        <dbReference type="PROSITE-ProRule" id="PRU10015"/>
    </source>
</evidence>
<feature type="compositionally biased region" description="Basic and acidic residues" evidence="6">
    <location>
        <begin position="24"/>
        <end position="39"/>
    </location>
</feature>
<dbReference type="InterPro" id="IPR025714">
    <property type="entry name" value="Methyltranfer_dom"/>
</dbReference>
<feature type="active site" description="Nucleophile" evidence="4">
    <location>
        <position position="497"/>
    </location>
</feature>
<feature type="region of interest" description="Disordered" evidence="6">
    <location>
        <begin position="1"/>
        <end position="44"/>
    </location>
</feature>
<dbReference type="GO" id="GO:0003723">
    <property type="term" value="F:RNA binding"/>
    <property type="evidence" value="ECO:0007669"/>
    <property type="project" value="TreeGrafter"/>
</dbReference>
<dbReference type="SUPFAM" id="SSF53335">
    <property type="entry name" value="S-adenosyl-L-methionine-dependent methyltransferases"/>
    <property type="match status" value="1"/>
</dbReference>
<dbReference type="PANTHER" id="PTHR45904">
    <property type="entry name" value="TRNA (URACIL-5-)-METHYLTRANSFERASE"/>
    <property type="match status" value="1"/>
</dbReference>
<dbReference type="OrthoDB" id="10250660at2759"/>
<dbReference type="AlphaFoldDB" id="A0A1J4JXI5"/>
<comment type="caution">
    <text evidence="4">Lacks conserved residue(s) required for the propagation of feature annotation.</text>
</comment>
<dbReference type="CDD" id="cd02440">
    <property type="entry name" value="AdoMet_MTases"/>
    <property type="match status" value="1"/>
</dbReference>
<keyword evidence="3 4" id="KW-0949">S-adenosyl-L-methionine</keyword>
<dbReference type="Gene3D" id="3.30.70.330">
    <property type="match status" value="1"/>
</dbReference>
<dbReference type="VEuPathDB" id="TrichDB:TRFO_31004"/>
<dbReference type="InterPro" id="IPR035979">
    <property type="entry name" value="RBD_domain_sf"/>
</dbReference>
<evidence type="ECO:0000256" key="6">
    <source>
        <dbReference type="SAM" id="MobiDB-lite"/>
    </source>
</evidence>
<dbReference type="Gene3D" id="3.40.50.150">
    <property type="entry name" value="Vaccinia Virus protein VP39"/>
    <property type="match status" value="1"/>
</dbReference>
<dbReference type="GO" id="GO:0006396">
    <property type="term" value="P:RNA processing"/>
    <property type="evidence" value="ECO:0007669"/>
    <property type="project" value="InterPro"/>
</dbReference>
<feature type="binding site" evidence="4">
    <location>
        <position position="469"/>
    </location>
    <ligand>
        <name>S-adenosyl-L-methionine</name>
        <dbReference type="ChEBI" id="CHEBI:59789"/>
    </ligand>
</feature>
<proteinExistence type="inferred from homology"/>
<evidence type="ECO:0000313" key="8">
    <source>
        <dbReference type="EMBL" id="OHT01989.1"/>
    </source>
</evidence>
<keyword evidence="9" id="KW-1185">Reference proteome</keyword>
<feature type="binding site" evidence="4">
    <location>
        <position position="368"/>
    </location>
    <ligand>
        <name>S-adenosyl-L-methionine</name>
        <dbReference type="ChEBI" id="CHEBI:59789"/>
    </ligand>
</feature>
<evidence type="ECO:0000256" key="3">
    <source>
        <dbReference type="ARBA" id="ARBA00022691"/>
    </source>
</evidence>
<keyword evidence="1 4" id="KW-0489">Methyltransferase</keyword>
<feature type="binding site" evidence="4">
    <location>
        <position position="418"/>
    </location>
    <ligand>
        <name>S-adenosyl-L-methionine</name>
        <dbReference type="ChEBI" id="CHEBI:59789"/>
    </ligand>
</feature>
<dbReference type="Pfam" id="PF13847">
    <property type="entry name" value="Methyltransf_31"/>
    <property type="match status" value="1"/>
</dbReference>
<evidence type="ECO:0000256" key="2">
    <source>
        <dbReference type="ARBA" id="ARBA00022679"/>
    </source>
</evidence>
<dbReference type="InterPro" id="IPR045850">
    <property type="entry name" value="TRM2_met"/>
</dbReference>
<dbReference type="SUPFAM" id="SSF54928">
    <property type="entry name" value="RNA-binding domain, RBD"/>
    <property type="match status" value="1"/>
</dbReference>
<dbReference type="InterPro" id="IPR030390">
    <property type="entry name" value="MeTrfase_TrmA_AS"/>
</dbReference>
<dbReference type="GeneID" id="94842380"/>
<dbReference type="InterPro" id="IPR010280">
    <property type="entry name" value="U5_MeTrfase_fam"/>
</dbReference>
<dbReference type="GO" id="GO:0032259">
    <property type="term" value="P:methylation"/>
    <property type="evidence" value="ECO:0007669"/>
    <property type="project" value="UniProtKB-KW"/>
</dbReference>
<gene>
    <name evidence="8" type="ORF">TRFO_31004</name>
</gene>
<organism evidence="8 9">
    <name type="scientific">Tritrichomonas foetus</name>
    <dbReference type="NCBI Taxonomy" id="1144522"/>
    <lineage>
        <taxon>Eukaryota</taxon>
        <taxon>Metamonada</taxon>
        <taxon>Parabasalia</taxon>
        <taxon>Tritrichomonadida</taxon>
        <taxon>Tritrichomonadidae</taxon>
        <taxon>Tritrichomonas</taxon>
    </lineage>
</organism>
<dbReference type="InterPro" id="IPR029063">
    <property type="entry name" value="SAM-dependent_MTases_sf"/>
</dbReference>
<feature type="active site" evidence="5">
    <location>
        <position position="497"/>
    </location>
</feature>
<accession>A0A1J4JXI5</accession>
<dbReference type="Gene3D" id="2.40.50.1070">
    <property type="match status" value="1"/>
</dbReference>
<dbReference type="CDD" id="cd00590">
    <property type="entry name" value="RRM_SF"/>
    <property type="match status" value="1"/>
</dbReference>
<comment type="caution">
    <text evidence="8">The sequence shown here is derived from an EMBL/GenBank/DDBJ whole genome shotgun (WGS) entry which is preliminary data.</text>
</comment>
<feature type="compositionally biased region" description="Pro residues" evidence="6">
    <location>
        <begin position="11"/>
        <end position="23"/>
    </location>
</feature>
<dbReference type="PANTHER" id="PTHR45904:SF2">
    <property type="entry name" value="TRNA (URACIL-5-)-METHYLTRANSFERASE HOMOLOG A"/>
    <property type="match status" value="1"/>
</dbReference>
<reference evidence="8" key="1">
    <citation type="submission" date="2016-10" db="EMBL/GenBank/DDBJ databases">
        <authorList>
            <person name="Benchimol M."/>
            <person name="Almeida L.G."/>
            <person name="Vasconcelos A.T."/>
            <person name="Perreira-Neves A."/>
            <person name="Rosa I.A."/>
            <person name="Tasca T."/>
            <person name="Bogo M.R."/>
            <person name="de Souza W."/>
        </authorList>
    </citation>
    <scope>NUCLEOTIDE SEQUENCE [LARGE SCALE GENOMIC DNA]</scope>
    <source>
        <strain evidence="8">K</strain>
    </source>
</reference>
<evidence type="ECO:0000313" key="9">
    <source>
        <dbReference type="Proteomes" id="UP000179807"/>
    </source>
</evidence>
<dbReference type="RefSeq" id="XP_068355125.1">
    <property type="nucleotide sequence ID" value="XM_068507676.1"/>
</dbReference>
<evidence type="ECO:0000256" key="1">
    <source>
        <dbReference type="ARBA" id="ARBA00022603"/>
    </source>
</evidence>
<comment type="similarity">
    <text evidence="4">Belongs to the class I-like SAM-binding methyltransferase superfamily. RNA M5U methyltransferase family.</text>
</comment>
<sequence>MGSIFSTPVQPEQPKPRSQPPPRKQIEQRPQRSLNDRKSAPKPQIVINKKFVPETVPDPTPDEHCGLFVDGLNFHWEKEKFAKFLTSKGITFTQAFKKKSKCFGTIHFDNNADRSEAYKILTSQPIQNRVIFVVPLRKKLEVSQRLCDRLRARATSDLDVRDIDDKITPWHNFTYEEQLQKKSEKFTNIISPILPNNDLITVFPAPKTTGYRNKVELTIGKDLKGEICVGFNLGSRVEDVIAPVKSLINCPPRTPELAEKLRKFIVDSGVPVFDRCENVGQWKFVLIRSNEKGEIMMQVVVYQTVGEKVINDLKEAFQNEVTSLYYCETDVFEAYGKNPKIIHLSGPEHIVETLRGLQFDISPMSFFQTNTPGAELLFTKIEELAEVDSNTVLIDVCCGTGVIGLSLARKVKTLIGVDIEEQAIFDARRNAEKNGILNAEFIAAKAEDALPEIIQRFSGTGSKIIAICDPPRCGLHKKALMPLRNCPGLNRLVYISCNAESLVQDAQRVLVSNGNFSSRPFVPKVWFGVDMFPHTDRCEIVMLMER</sequence>
<name>A0A1J4JXI5_9EUKA</name>
<dbReference type="Proteomes" id="UP000179807">
    <property type="component" value="Unassembled WGS sequence"/>
</dbReference>
<dbReference type="InterPro" id="IPR012677">
    <property type="entry name" value="Nucleotide-bd_a/b_plait_sf"/>
</dbReference>
<evidence type="ECO:0000256" key="4">
    <source>
        <dbReference type="PROSITE-ProRule" id="PRU01024"/>
    </source>
</evidence>